<reference evidence="2 3" key="1">
    <citation type="submission" date="2017-04" db="EMBL/GenBank/DDBJ databases">
        <authorList>
            <person name="Afonso C.L."/>
            <person name="Miller P.J."/>
            <person name="Scott M.A."/>
            <person name="Spackman E."/>
            <person name="Goraichik I."/>
            <person name="Dimitrov K.M."/>
            <person name="Suarez D.L."/>
            <person name="Swayne D.E."/>
        </authorList>
    </citation>
    <scope>NUCLEOTIDE SEQUENCE [LARGE SCALE GENOMIC DNA]</scope>
    <source>
        <strain evidence="2 3">VK13</strain>
    </source>
</reference>
<sequence length="218" mass="24600">MNQDTPLIPASKINSNPKVHSKKGRWQMFLLLMVCAAPVIASYITFYLIKPTGGKTNYGELVFPVEPAPTEFLLPIVQGKWTLLMARPAQNCEIDEANCLKQLFLMRQVRAAMGKEKLRLQVLWLVSDEAEVSENILKAYDPEIAGVKIIHMPKSGAEREQLDTWLNSHQNPKAIQLLDPNGARMMQYPVSEEGPVFNKMRKDIEKLLKWNPTGKTGA</sequence>
<organism evidence="2 3">
    <name type="scientific">Polynucleobacter kasalickyi</name>
    <dbReference type="NCBI Taxonomy" id="1938817"/>
    <lineage>
        <taxon>Bacteria</taxon>
        <taxon>Pseudomonadati</taxon>
        <taxon>Pseudomonadota</taxon>
        <taxon>Betaproteobacteria</taxon>
        <taxon>Burkholderiales</taxon>
        <taxon>Burkholderiaceae</taxon>
        <taxon>Polynucleobacter</taxon>
    </lineage>
</organism>
<name>A0A1W2AR05_9BURK</name>
<evidence type="ECO:0000256" key="1">
    <source>
        <dbReference type="SAM" id="Phobius"/>
    </source>
</evidence>
<keyword evidence="1" id="KW-0472">Membrane</keyword>
<accession>A0A1W2AR05</accession>
<feature type="transmembrane region" description="Helical" evidence="1">
    <location>
        <begin position="28"/>
        <end position="49"/>
    </location>
</feature>
<evidence type="ECO:0008006" key="4">
    <source>
        <dbReference type="Google" id="ProtNLM"/>
    </source>
</evidence>
<dbReference type="Proteomes" id="UP000192708">
    <property type="component" value="Unassembled WGS sequence"/>
</dbReference>
<evidence type="ECO:0000313" key="2">
    <source>
        <dbReference type="EMBL" id="SMC63179.1"/>
    </source>
</evidence>
<keyword evidence="3" id="KW-1185">Reference proteome</keyword>
<gene>
    <name evidence="2" type="ORF">SAMN06296008_11033</name>
</gene>
<keyword evidence="1" id="KW-0812">Transmembrane</keyword>
<dbReference type="AlphaFoldDB" id="A0A1W2AR05"/>
<dbReference type="RefSeq" id="WP_084283949.1">
    <property type="nucleotide sequence ID" value="NZ_FWXJ01000010.1"/>
</dbReference>
<dbReference type="EMBL" id="FWXJ01000010">
    <property type="protein sequence ID" value="SMC63179.1"/>
    <property type="molecule type" value="Genomic_DNA"/>
</dbReference>
<dbReference type="OrthoDB" id="9180342at2"/>
<dbReference type="STRING" id="1938817.SAMN06296008_11033"/>
<proteinExistence type="predicted"/>
<evidence type="ECO:0000313" key="3">
    <source>
        <dbReference type="Proteomes" id="UP000192708"/>
    </source>
</evidence>
<keyword evidence="1" id="KW-1133">Transmembrane helix</keyword>
<protein>
    <recommendedName>
        <fullName evidence="4">Transmembrane protein</fullName>
    </recommendedName>
</protein>